<dbReference type="AlphaFoldDB" id="A0A196SKK9"/>
<evidence type="ECO:0000313" key="2">
    <source>
        <dbReference type="EMBL" id="OAO16459.1"/>
    </source>
</evidence>
<gene>
    <name evidence="2" type="ORF">AV274_1782</name>
</gene>
<dbReference type="EMBL" id="LXWW01000078">
    <property type="protein sequence ID" value="OAO16459.1"/>
    <property type="molecule type" value="Genomic_DNA"/>
</dbReference>
<name>A0A196SKK9_BLAHN</name>
<comment type="caution">
    <text evidence="2">The sequence shown here is derived from an EMBL/GenBank/DDBJ whole genome shotgun (WGS) entry which is preliminary data.</text>
</comment>
<feature type="non-terminal residue" evidence="2">
    <location>
        <position position="1"/>
    </location>
</feature>
<proteinExistence type="predicted"/>
<evidence type="ECO:0000256" key="1">
    <source>
        <dbReference type="SAM" id="MobiDB-lite"/>
    </source>
</evidence>
<accession>A0A196SKK9</accession>
<keyword evidence="3" id="KW-1185">Reference proteome</keyword>
<organism evidence="2 3">
    <name type="scientific">Blastocystis sp. subtype 1 (strain ATCC 50177 / NandII)</name>
    <dbReference type="NCBI Taxonomy" id="478820"/>
    <lineage>
        <taxon>Eukaryota</taxon>
        <taxon>Sar</taxon>
        <taxon>Stramenopiles</taxon>
        <taxon>Bigyra</taxon>
        <taxon>Opalozoa</taxon>
        <taxon>Opalinata</taxon>
        <taxon>Blastocystidae</taxon>
        <taxon>Blastocystis</taxon>
    </lineage>
</organism>
<evidence type="ECO:0000313" key="3">
    <source>
        <dbReference type="Proteomes" id="UP000078348"/>
    </source>
</evidence>
<sequence length="237" mass="24898">CARRSLRVHAERRADGAGETPERHSGELLGLPGADEPAMDRLQPAGQRSQPAGGEWVLLGQAGVPAVLLCLQPPQQGAGPSPLPEAGQSGVPAQRVQGPDGGPPLLLPQPALQADRRFVGCLGQHPPSLPHLLSLAAAAPRGGRGAHQAGTAGARHLRGARPLQRLRERQGVLSRAHECVRHHSGQPAVVGRCHWAGRVLERRAHHWAGGRPDGGATRRKSHGLKFGGWEGVWRGGG</sequence>
<feature type="compositionally biased region" description="Basic and acidic residues" evidence="1">
    <location>
        <begin position="8"/>
        <end position="26"/>
    </location>
</feature>
<protein>
    <submittedName>
        <fullName evidence="2">Uncharacterized protein</fullName>
    </submittedName>
</protein>
<feature type="region of interest" description="Disordered" evidence="1">
    <location>
        <begin position="73"/>
        <end position="100"/>
    </location>
</feature>
<dbReference type="Proteomes" id="UP000078348">
    <property type="component" value="Unassembled WGS sequence"/>
</dbReference>
<feature type="region of interest" description="Disordered" evidence="1">
    <location>
        <begin position="1"/>
        <end position="51"/>
    </location>
</feature>
<reference evidence="2 3" key="1">
    <citation type="submission" date="2016-05" db="EMBL/GenBank/DDBJ databases">
        <title>Nuclear genome of Blastocystis sp. subtype 1 NandII.</title>
        <authorList>
            <person name="Gentekaki E."/>
            <person name="Curtis B."/>
            <person name="Stairs C."/>
            <person name="Eme L."/>
            <person name="Herman E."/>
            <person name="Klimes V."/>
            <person name="Arias M.C."/>
            <person name="Elias M."/>
            <person name="Hilliou F."/>
            <person name="Klute M."/>
            <person name="Malik S.-B."/>
            <person name="Pightling A."/>
            <person name="Rachubinski R."/>
            <person name="Salas D."/>
            <person name="Schlacht A."/>
            <person name="Suga H."/>
            <person name="Archibald J."/>
            <person name="Ball S.G."/>
            <person name="Clark G."/>
            <person name="Dacks J."/>
            <person name="Van Der Giezen M."/>
            <person name="Tsaousis A."/>
            <person name="Roger A."/>
        </authorList>
    </citation>
    <scope>NUCLEOTIDE SEQUENCE [LARGE SCALE GENOMIC DNA]</scope>
    <source>
        <strain evidence="3">ATCC 50177 / NandII</strain>
    </source>
</reference>